<keyword evidence="3" id="KW-1185">Reference proteome</keyword>
<evidence type="ECO:0000313" key="2">
    <source>
        <dbReference type="EMBL" id="SDG96216.1"/>
    </source>
</evidence>
<dbReference type="OrthoDB" id="3504495at2"/>
<protein>
    <submittedName>
        <fullName evidence="2">DNA-binding transcriptional regulator, XRE-family HTH domain</fullName>
    </submittedName>
</protein>
<dbReference type="Pfam" id="PF13560">
    <property type="entry name" value="HTH_31"/>
    <property type="match status" value="1"/>
</dbReference>
<dbReference type="CDD" id="cd00093">
    <property type="entry name" value="HTH_XRE"/>
    <property type="match status" value="1"/>
</dbReference>
<evidence type="ECO:0000313" key="3">
    <source>
        <dbReference type="Proteomes" id="UP000198863"/>
    </source>
</evidence>
<reference evidence="3" key="1">
    <citation type="submission" date="2016-10" db="EMBL/GenBank/DDBJ databases">
        <authorList>
            <person name="Varghese N."/>
            <person name="Submissions S."/>
        </authorList>
    </citation>
    <scope>NUCLEOTIDE SEQUENCE [LARGE SCALE GENOMIC DNA]</scope>
    <source>
        <strain evidence="3">DSM 44526</strain>
    </source>
</reference>
<dbReference type="InterPro" id="IPR001387">
    <property type="entry name" value="Cro/C1-type_HTH"/>
</dbReference>
<dbReference type="AlphaFoldDB" id="A0A1G7YIS3"/>
<dbReference type="PROSITE" id="PS50943">
    <property type="entry name" value="HTH_CROC1"/>
    <property type="match status" value="1"/>
</dbReference>
<proteinExistence type="predicted"/>
<dbReference type="Proteomes" id="UP000198863">
    <property type="component" value="Unassembled WGS sequence"/>
</dbReference>
<keyword evidence="2" id="KW-0238">DNA-binding</keyword>
<dbReference type="SMART" id="SM00530">
    <property type="entry name" value="HTH_XRE"/>
    <property type="match status" value="1"/>
</dbReference>
<feature type="domain" description="HTH cro/C1-type" evidence="1">
    <location>
        <begin position="11"/>
        <end position="65"/>
    </location>
</feature>
<dbReference type="RefSeq" id="WP_091067654.1">
    <property type="nucleotide sequence ID" value="NZ_FNCF01000007.1"/>
</dbReference>
<gene>
    <name evidence="2" type="ORF">SAMN05660324_3972</name>
</gene>
<evidence type="ECO:0000259" key="1">
    <source>
        <dbReference type="PROSITE" id="PS50943"/>
    </source>
</evidence>
<dbReference type="InterPro" id="IPR010982">
    <property type="entry name" value="Lambda_DNA-bd_dom_sf"/>
</dbReference>
<dbReference type="Gene3D" id="1.10.260.40">
    <property type="entry name" value="lambda repressor-like DNA-binding domains"/>
    <property type="match status" value="1"/>
</dbReference>
<dbReference type="SUPFAM" id="SSF47413">
    <property type="entry name" value="lambda repressor-like DNA-binding domains"/>
    <property type="match status" value="1"/>
</dbReference>
<accession>A0A1G7YIS3</accession>
<dbReference type="EMBL" id="FNCF01000007">
    <property type="protein sequence ID" value="SDG96216.1"/>
    <property type="molecule type" value="Genomic_DNA"/>
</dbReference>
<dbReference type="GO" id="GO:0003677">
    <property type="term" value="F:DNA binding"/>
    <property type="evidence" value="ECO:0007669"/>
    <property type="project" value="UniProtKB-KW"/>
</dbReference>
<sequence>MSSRLVNGASVRALREAVGIRHVDFARRLAISAGYLTNIEAGRKQPAVDVTRRMAEALSVPLEAITYPAVIATAAEPVSA</sequence>
<name>A0A1G7YIS3_9ACTN</name>
<organism evidence="2 3">
    <name type="scientific">Klenkia brasiliensis</name>
    <dbReference type="NCBI Taxonomy" id="333142"/>
    <lineage>
        <taxon>Bacteria</taxon>
        <taxon>Bacillati</taxon>
        <taxon>Actinomycetota</taxon>
        <taxon>Actinomycetes</taxon>
        <taxon>Geodermatophilales</taxon>
        <taxon>Geodermatophilaceae</taxon>
        <taxon>Klenkia</taxon>
    </lineage>
</organism>